<protein>
    <submittedName>
        <fullName evidence="1">Uncharacterized protein</fullName>
    </submittedName>
</protein>
<dbReference type="EMBL" id="GEDC01019928">
    <property type="protein sequence ID" value="JAS17370.1"/>
    <property type="molecule type" value="Transcribed_RNA"/>
</dbReference>
<dbReference type="AlphaFoldDB" id="A0A1B6CV63"/>
<reference evidence="1" key="1">
    <citation type="submission" date="2015-12" db="EMBL/GenBank/DDBJ databases">
        <title>De novo transcriptome assembly of four potential Pierce s Disease insect vectors from Arizona vineyards.</title>
        <authorList>
            <person name="Tassone E.E."/>
        </authorList>
    </citation>
    <scope>NUCLEOTIDE SEQUENCE</scope>
</reference>
<organism evidence="1">
    <name type="scientific">Clastoptera arizonana</name>
    <name type="common">Arizona spittle bug</name>
    <dbReference type="NCBI Taxonomy" id="38151"/>
    <lineage>
        <taxon>Eukaryota</taxon>
        <taxon>Metazoa</taxon>
        <taxon>Ecdysozoa</taxon>
        <taxon>Arthropoda</taxon>
        <taxon>Hexapoda</taxon>
        <taxon>Insecta</taxon>
        <taxon>Pterygota</taxon>
        <taxon>Neoptera</taxon>
        <taxon>Paraneoptera</taxon>
        <taxon>Hemiptera</taxon>
        <taxon>Auchenorrhyncha</taxon>
        <taxon>Cercopoidea</taxon>
        <taxon>Clastopteridae</taxon>
        <taxon>Clastoptera</taxon>
    </lineage>
</organism>
<sequence>MARRRRPTDSNSVVPGHATAPCGNVDGVEMQQQCGICSVLTELFRRIMCIGGSRRGSGDTYYQELDEEENRGAGVTVDTSDAHGVLICMPEPVAVPADVVKPRRLSDSDWVLLETLDTKSSRTACSGRFLTMHKRSDQNMLSVKILYLRFLKGPNLSQRVVWASLHQLVPPQALACK</sequence>
<evidence type="ECO:0000313" key="1">
    <source>
        <dbReference type="EMBL" id="JAS17370.1"/>
    </source>
</evidence>
<accession>A0A1B6CV63</accession>
<gene>
    <name evidence="1" type="ORF">g.42125</name>
</gene>
<proteinExistence type="predicted"/>
<name>A0A1B6CV63_9HEMI</name>